<evidence type="ECO:0000313" key="2">
    <source>
        <dbReference type="Proteomes" id="UP000789702"/>
    </source>
</evidence>
<dbReference type="EMBL" id="CAJVPU010029153">
    <property type="protein sequence ID" value="CAG8709795.1"/>
    <property type="molecule type" value="Genomic_DNA"/>
</dbReference>
<dbReference type="Proteomes" id="UP000789702">
    <property type="component" value="Unassembled WGS sequence"/>
</dbReference>
<reference evidence="1" key="1">
    <citation type="submission" date="2021-06" db="EMBL/GenBank/DDBJ databases">
        <authorList>
            <person name="Kallberg Y."/>
            <person name="Tangrot J."/>
            <person name="Rosling A."/>
        </authorList>
    </citation>
    <scope>NUCLEOTIDE SEQUENCE</scope>
    <source>
        <strain evidence="1">IL203A</strain>
    </source>
</reference>
<feature type="non-terminal residue" evidence="1">
    <location>
        <position position="1"/>
    </location>
</feature>
<accession>A0ACA9PJR2</accession>
<feature type="non-terminal residue" evidence="1">
    <location>
        <position position="545"/>
    </location>
</feature>
<name>A0ACA9PJR2_9GLOM</name>
<keyword evidence="2" id="KW-1185">Reference proteome</keyword>
<comment type="caution">
    <text evidence="1">The sequence shown here is derived from an EMBL/GenBank/DDBJ whole genome shotgun (WGS) entry which is preliminary data.</text>
</comment>
<organism evidence="1 2">
    <name type="scientific">Dentiscutata heterogama</name>
    <dbReference type="NCBI Taxonomy" id="1316150"/>
    <lineage>
        <taxon>Eukaryota</taxon>
        <taxon>Fungi</taxon>
        <taxon>Fungi incertae sedis</taxon>
        <taxon>Mucoromycota</taxon>
        <taxon>Glomeromycotina</taxon>
        <taxon>Glomeromycetes</taxon>
        <taxon>Diversisporales</taxon>
        <taxon>Gigasporaceae</taxon>
        <taxon>Dentiscutata</taxon>
    </lineage>
</organism>
<evidence type="ECO:0000313" key="1">
    <source>
        <dbReference type="EMBL" id="CAG8709795.1"/>
    </source>
</evidence>
<gene>
    <name evidence="1" type="ORF">DHETER_LOCUS12195</name>
</gene>
<proteinExistence type="predicted"/>
<sequence>MIGDLKNSLSNKEFTGTITMLGGDNPKKVIDMDDWDNDMEIPEAGLSLCDHSKSFNYNNNSWDDEFLNSNDPNHENVDITSLKNIVVKRVDLPITTIPRISSEKVVESANIMSGASISRNSSRFNIIVSPSPSSSNFESEDDESFDDLHIPDSIDKLTLFPPRREYQNSPLSQSDTIKDNSMMDYKLYDDDGGDDNFWAGLDVQDDNAFEPDNIKNKNIVPRSVPLQQKRPRRQSFTIEFSPSLVSDSLQVSQVSEVSQISNSLMNVDVPQSFDINSCDEFSHSKDSSSTSEKSTASTNSSITSKNGKSSSHSLSKSITRKNCLSSLVTPPSSPTKVVSHSKKDTSVSVISKRPSIISSKTSSSPPLKKCKSNMTLSKSPDSSKPSSYQKEKDSTKSSTKSSAIFSAKSSAKSSAKPNSKSSAKSNAKSSAKSNVKSSAKSNAKSSAKSVTKSVTKNSTTSKSRTSTISKVSNTNDTSSVKENFNPLTKSKKSFVTSNKSSSTNKSLISTRLLKVASSPSLKTEKLSGDSSLTKHVNISSVSLAS</sequence>
<protein>
    <submittedName>
        <fullName evidence="1">5084_t:CDS:1</fullName>
    </submittedName>
</protein>